<feature type="compositionally biased region" description="Polar residues" evidence="1">
    <location>
        <begin position="193"/>
        <end position="207"/>
    </location>
</feature>
<feature type="compositionally biased region" description="Low complexity" evidence="1">
    <location>
        <begin position="514"/>
        <end position="532"/>
    </location>
</feature>
<dbReference type="OrthoDB" id="5396360at2759"/>
<keyword evidence="3" id="KW-1185">Reference proteome</keyword>
<sequence>MAGARPLRISDTDTETSTRSQQGSVSQTAAVTDENADISARLSGNEIAATADEGSPNPGSPINPSTKAFCRNCNRHVGDFYNAWHRVTCSYYVPALLGSYSTTLKLVGKQKEASKGTDLEGCTIQPFSCLNPGCTDKPIGFTVVDAPAGKRYFRGRDFFKLGRLELQCEVAPNKTIVVEPREKIAPDLVNAEDSLSPSPESTRTPKASSAHAMDIDSRPSIPQPPEYAQDRHGQRNNHDQQQPVQPFEPHMQSLPPPSTSTHSASIPTPLQNIAQKAPSDPIRSPSLAQKPTYNAQHGTYMPPQETTVRPMGDRQRLASVPSQAQSPHESIHLNGHTYPRSPREISLDAIERLQTQISQNSGALAAHTRDIRRGEESFVRLEETLRREFQTQIILQSAEIKRVEEVATRLHHEVNSLRHTIEAINRELYASRVDKNPRVSTAPGVQPHNVQDSALELMAQQIATISQRTNEVDTLKLTIEIMKNKIYRLEEGAAPVSSQSPSHTHQASRDTIVPSSQSTHTAAAASQHSTPAMPYSSIAPQPSSNVQSHRPSLGTPSSTPMPDNTQRTESAPSQSSGWATINAGVKRNHQDGAGSPLGTTVHVPGSPKRQKLANMESHTGGTGPQGYSSGHQSQVENGMMDIRFQTPAHSLPSQHSIPESSFASQSQHPAYVPYSTQDGPSDDSWRPESQRNIEHRPRGRGRGGGSGTRGGRGRKSMPAQLHGPLGTPEWEREDWQGIPNSQTSPDGYYNHIGRSGRGGIARRGSGGGGTRGGHAPSERATSLGLQGVSGGMSFGSPGDLYGSAKRTRTKPIRNADGVLIRKDGRPDMRSQSSAANLRKVHARKDGEASHSPTAFTPTNLQYATSADNNPDSPSPSTYAADPAASEKHNAIMGKMFPTGIDASRKQHDYSRQVFEEDRDHTMHPCSQNHTNPAARSAIHVKKEQVDRNRMAELQSPPQQESGERESRHTADDEGRTGGGVHRESQAQDADPARPHEESSTQTVPETQRLESSETV</sequence>
<protein>
    <submittedName>
        <fullName evidence="2">Uncharacterized protein</fullName>
    </submittedName>
</protein>
<feature type="compositionally biased region" description="Basic and acidic residues" evidence="1">
    <location>
        <begin position="819"/>
        <end position="828"/>
    </location>
</feature>
<evidence type="ECO:0000256" key="1">
    <source>
        <dbReference type="SAM" id="MobiDB-lite"/>
    </source>
</evidence>
<feature type="compositionally biased region" description="Polar residues" evidence="1">
    <location>
        <begin position="15"/>
        <end position="30"/>
    </location>
</feature>
<organism evidence="2 3">
    <name type="scientific">Decorospora gaudefroyi</name>
    <dbReference type="NCBI Taxonomy" id="184978"/>
    <lineage>
        <taxon>Eukaryota</taxon>
        <taxon>Fungi</taxon>
        <taxon>Dikarya</taxon>
        <taxon>Ascomycota</taxon>
        <taxon>Pezizomycotina</taxon>
        <taxon>Dothideomycetes</taxon>
        <taxon>Pleosporomycetidae</taxon>
        <taxon>Pleosporales</taxon>
        <taxon>Pleosporineae</taxon>
        <taxon>Pleosporaceae</taxon>
        <taxon>Decorospora</taxon>
    </lineage>
</organism>
<feature type="region of interest" description="Disordered" evidence="1">
    <location>
        <begin position="321"/>
        <end position="340"/>
    </location>
</feature>
<evidence type="ECO:0000313" key="2">
    <source>
        <dbReference type="EMBL" id="KAF1833046.1"/>
    </source>
</evidence>
<name>A0A6A5KAQ1_9PLEO</name>
<feature type="compositionally biased region" description="Polar residues" evidence="1">
    <location>
        <begin position="496"/>
        <end position="505"/>
    </location>
</feature>
<feature type="compositionally biased region" description="Polar residues" evidence="1">
    <location>
        <begin position="924"/>
        <end position="933"/>
    </location>
</feature>
<feature type="compositionally biased region" description="Polar residues" evidence="1">
    <location>
        <begin position="850"/>
        <end position="866"/>
    </location>
</feature>
<feature type="region of interest" description="Disordered" evidence="1">
    <location>
        <begin position="492"/>
        <end position="633"/>
    </location>
</feature>
<feature type="compositionally biased region" description="Polar residues" evidence="1">
    <location>
        <begin position="286"/>
        <end position="297"/>
    </location>
</feature>
<feature type="compositionally biased region" description="Basic and acidic residues" evidence="1">
    <location>
        <begin position="683"/>
        <end position="696"/>
    </location>
</feature>
<feature type="compositionally biased region" description="Basic and acidic residues" evidence="1">
    <location>
        <begin position="902"/>
        <end position="922"/>
    </location>
</feature>
<feature type="compositionally biased region" description="Basic and acidic residues" evidence="1">
    <location>
        <begin position="228"/>
        <end position="238"/>
    </location>
</feature>
<feature type="compositionally biased region" description="Basic and acidic residues" evidence="1">
    <location>
        <begin position="961"/>
        <end position="998"/>
    </location>
</feature>
<feature type="region of interest" description="Disordered" evidence="1">
    <location>
        <begin position="1"/>
        <end position="37"/>
    </location>
</feature>
<proteinExistence type="predicted"/>
<feature type="compositionally biased region" description="Basic and acidic residues" evidence="1">
    <location>
        <begin position="940"/>
        <end position="950"/>
    </location>
</feature>
<accession>A0A6A5KAQ1</accession>
<reference evidence="2" key="1">
    <citation type="submission" date="2020-01" db="EMBL/GenBank/DDBJ databases">
        <authorList>
            <consortium name="DOE Joint Genome Institute"/>
            <person name="Haridas S."/>
            <person name="Albert R."/>
            <person name="Binder M."/>
            <person name="Bloem J."/>
            <person name="Labutti K."/>
            <person name="Salamov A."/>
            <person name="Andreopoulos B."/>
            <person name="Baker S.E."/>
            <person name="Barry K."/>
            <person name="Bills G."/>
            <person name="Bluhm B.H."/>
            <person name="Cannon C."/>
            <person name="Castanera R."/>
            <person name="Culley D.E."/>
            <person name="Daum C."/>
            <person name="Ezra D."/>
            <person name="Gonzalez J.B."/>
            <person name="Henrissat B."/>
            <person name="Kuo A."/>
            <person name="Liang C."/>
            <person name="Lipzen A."/>
            <person name="Lutzoni F."/>
            <person name="Magnuson J."/>
            <person name="Mondo S."/>
            <person name="Nolan M."/>
            <person name="Ohm R."/>
            <person name="Pangilinan J."/>
            <person name="Park H.-J."/>
            <person name="Ramirez L."/>
            <person name="Alfaro M."/>
            <person name="Sun H."/>
            <person name="Tritt A."/>
            <person name="Yoshinaga Y."/>
            <person name="Zwiers L.-H."/>
            <person name="Turgeon B.G."/>
            <person name="Goodwin S.B."/>
            <person name="Spatafora J.W."/>
            <person name="Crous P.W."/>
            <person name="Grigoriev I.V."/>
        </authorList>
    </citation>
    <scope>NUCLEOTIDE SEQUENCE</scope>
    <source>
        <strain evidence="2">P77</strain>
    </source>
</reference>
<dbReference type="EMBL" id="ML975326">
    <property type="protein sequence ID" value="KAF1833046.1"/>
    <property type="molecule type" value="Genomic_DNA"/>
</dbReference>
<feature type="region of interest" description="Disordered" evidence="1">
    <location>
        <begin position="188"/>
        <end position="302"/>
    </location>
</feature>
<feature type="compositionally biased region" description="Gly residues" evidence="1">
    <location>
        <begin position="755"/>
        <end position="772"/>
    </location>
</feature>
<evidence type="ECO:0000313" key="3">
    <source>
        <dbReference type="Proteomes" id="UP000800040"/>
    </source>
</evidence>
<dbReference type="Proteomes" id="UP000800040">
    <property type="component" value="Unassembled WGS sequence"/>
</dbReference>
<feature type="compositionally biased region" description="Low complexity" evidence="1">
    <location>
        <begin position="867"/>
        <end position="876"/>
    </location>
</feature>
<feature type="compositionally biased region" description="Polar residues" evidence="1">
    <location>
        <begin position="538"/>
        <end position="579"/>
    </location>
</feature>
<gene>
    <name evidence="2" type="ORF">BDW02DRAFT_570455</name>
</gene>
<dbReference type="AlphaFoldDB" id="A0A6A5KAQ1"/>
<feature type="compositionally biased region" description="Polar residues" evidence="1">
    <location>
        <begin position="648"/>
        <end position="679"/>
    </location>
</feature>
<feature type="compositionally biased region" description="Polar residues" evidence="1">
    <location>
        <begin position="259"/>
        <end position="274"/>
    </location>
</feature>
<feature type="region of interest" description="Disordered" evidence="1">
    <location>
        <begin position="648"/>
        <end position="1015"/>
    </location>
</feature>